<accession>A0A0Q3LUN7</accession>
<dbReference type="OrthoDB" id="9998001at2"/>
<keyword evidence="3" id="KW-1185">Reference proteome</keyword>
<proteinExistence type="predicted"/>
<name>A0A0Q3LUN7_9FLAO</name>
<evidence type="ECO:0000313" key="2">
    <source>
        <dbReference type="EMBL" id="KQK27057.1"/>
    </source>
</evidence>
<evidence type="ECO:0000256" key="1">
    <source>
        <dbReference type="SAM" id="Phobius"/>
    </source>
</evidence>
<comment type="caution">
    <text evidence="2">The sequence shown here is derived from an EMBL/GenBank/DDBJ whole genome shotgun (WGS) entry which is preliminary data.</text>
</comment>
<reference evidence="2 3" key="1">
    <citation type="submission" date="2015-10" db="EMBL/GenBank/DDBJ databases">
        <title>Chryseobacterium aquaticum genome.</title>
        <authorList>
            <person name="Newman J.D."/>
            <person name="Ferguson M.B."/>
            <person name="Miller J.R."/>
        </authorList>
    </citation>
    <scope>NUCLEOTIDE SEQUENCE [LARGE SCALE GENOMIC DNA]</scope>
    <source>
        <strain evidence="2 3">KCTC 12483</strain>
    </source>
</reference>
<keyword evidence="1" id="KW-0812">Transmembrane</keyword>
<organism evidence="2 3">
    <name type="scientific">Chryseobacterium aquaticum</name>
    <dbReference type="NCBI Taxonomy" id="452084"/>
    <lineage>
        <taxon>Bacteria</taxon>
        <taxon>Pseudomonadati</taxon>
        <taxon>Bacteroidota</taxon>
        <taxon>Flavobacteriia</taxon>
        <taxon>Flavobacteriales</taxon>
        <taxon>Weeksellaceae</taxon>
        <taxon>Chryseobacterium group</taxon>
        <taxon>Chryseobacterium</taxon>
    </lineage>
</organism>
<dbReference type="Proteomes" id="UP000051682">
    <property type="component" value="Unassembled WGS sequence"/>
</dbReference>
<sequence>MPFILFFLQSYAQQKDSLVNVSPSIIYLKGETLIYSADESFNLQINEGKTVVKNSSINYRENSGKQILIISNSPIQSSTNRDSDLHFKQLNNQINQNNLAKTRKIIAKYKEELKNHILREYESHHSEQNFTTLNHKAQYYLLPEVNLKKKIKKFDLNLFSFHHLFYFIILLILFAYFNNQAFISCYSKAFKIRPPPVFS</sequence>
<gene>
    <name evidence="2" type="ORF">AR438_02270</name>
</gene>
<dbReference type="RefSeq" id="WP_056011401.1">
    <property type="nucleotide sequence ID" value="NZ_LLYZ01000002.1"/>
</dbReference>
<evidence type="ECO:0000313" key="3">
    <source>
        <dbReference type="Proteomes" id="UP000051682"/>
    </source>
</evidence>
<protein>
    <submittedName>
        <fullName evidence="2">Uncharacterized protein</fullName>
    </submittedName>
</protein>
<feature type="transmembrane region" description="Helical" evidence="1">
    <location>
        <begin position="156"/>
        <end position="177"/>
    </location>
</feature>
<dbReference type="AlphaFoldDB" id="A0A0Q3LUN7"/>
<keyword evidence="1" id="KW-1133">Transmembrane helix</keyword>
<dbReference type="EMBL" id="LLYZ01000002">
    <property type="protein sequence ID" value="KQK27057.1"/>
    <property type="molecule type" value="Genomic_DNA"/>
</dbReference>
<keyword evidence="1" id="KW-0472">Membrane</keyword>